<keyword evidence="4 8" id="KW-0371">Homeobox</keyword>
<evidence type="ECO:0000256" key="12">
    <source>
        <dbReference type="SAM" id="MobiDB-lite"/>
    </source>
</evidence>
<keyword evidence="15" id="KW-1185">Reference proteome</keyword>
<dbReference type="Pfam" id="PF00046">
    <property type="entry name" value="Homeodomain"/>
    <property type="match status" value="1"/>
</dbReference>
<feature type="DNA-binding region" description="Homeobox" evidence="8">
    <location>
        <begin position="89"/>
        <end position="148"/>
    </location>
</feature>
<evidence type="ECO:0000256" key="10">
    <source>
        <dbReference type="RuleBase" id="RU369038"/>
    </source>
</evidence>
<evidence type="ECO:0000256" key="8">
    <source>
        <dbReference type="PROSITE-ProRule" id="PRU00108"/>
    </source>
</evidence>
<keyword evidence="2 10" id="KW-0805">Transcription regulation</keyword>
<evidence type="ECO:0000313" key="14">
    <source>
        <dbReference type="EMBL" id="KAL3751650.1"/>
    </source>
</evidence>
<feature type="domain" description="Homeobox" evidence="13">
    <location>
        <begin position="87"/>
        <end position="147"/>
    </location>
</feature>
<dbReference type="GO" id="GO:0045893">
    <property type="term" value="P:positive regulation of DNA-templated transcription"/>
    <property type="evidence" value="ECO:0007669"/>
    <property type="project" value="UniProtKB-ARBA"/>
</dbReference>
<dbReference type="PRINTS" id="PR00031">
    <property type="entry name" value="HTHREPRESSR"/>
</dbReference>
<proteinExistence type="inferred from homology"/>
<keyword evidence="11" id="KW-0175">Coiled coil</keyword>
<evidence type="ECO:0000256" key="11">
    <source>
        <dbReference type="SAM" id="Coils"/>
    </source>
</evidence>
<feature type="coiled-coil region" evidence="11">
    <location>
        <begin position="139"/>
        <end position="187"/>
    </location>
</feature>
<feature type="region of interest" description="Disordered" evidence="12">
    <location>
        <begin position="192"/>
        <end position="220"/>
    </location>
</feature>
<evidence type="ECO:0000256" key="5">
    <source>
        <dbReference type="ARBA" id="ARBA00023163"/>
    </source>
</evidence>
<evidence type="ECO:0000256" key="1">
    <source>
        <dbReference type="ARBA" id="ARBA00004123"/>
    </source>
</evidence>
<feature type="region of interest" description="Disordered" evidence="12">
    <location>
        <begin position="1"/>
        <end position="23"/>
    </location>
</feature>
<evidence type="ECO:0000259" key="13">
    <source>
        <dbReference type="PROSITE" id="PS50071"/>
    </source>
</evidence>
<sequence length="318" mass="35855">MAGEEPYSADTNSDTFADEETLIPSSSEALESVWVPTSSTAHHGSKSVVNFEDVCGGGDTNTAPRPYLRQIDLKEEAVEEDYCDGNFQPPGKKRRLSADQVHFLERHFEVENKLEPERKIQLAKDLGLQPRQVAIWFQNRRARYKTKQLEKEYDSLKARFESLKADHDKLIKEKENLKGEVLSLRDKLRSRAKGSEEGSLEADDSLRGATPKPTTPSTLDDVSYVDATILKQEDVSSAKSDVFDSDSLLEPANSSHVFEPDCSDFSQDEDDSFGKSLLPLDFLLPRFDDGYAFHQNPPSISCNFAFPAEENPFWSWSY</sequence>
<protein>
    <recommendedName>
        <fullName evidence="10">Homeobox-leucine zipper protein</fullName>
    </recommendedName>
    <alternativeName>
        <fullName evidence="10">HD-ZIP protein</fullName>
    </alternativeName>
    <alternativeName>
        <fullName evidence="10">Homeodomain transcription factor</fullName>
    </alternativeName>
</protein>
<dbReference type="SMART" id="SM00389">
    <property type="entry name" value="HOX"/>
    <property type="match status" value="1"/>
</dbReference>
<evidence type="ECO:0000256" key="9">
    <source>
        <dbReference type="RuleBase" id="RU000682"/>
    </source>
</evidence>
<keyword evidence="5 10" id="KW-0804">Transcription</keyword>
<dbReference type="GO" id="GO:0005634">
    <property type="term" value="C:nucleus"/>
    <property type="evidence" value="ECO:0007669"/>
    <property type="project" value="UniProtKB-SubCell"/>
</dbReference>
<reference evidence="14 15" key="1">
    <citation type="submission" date="2024-11" db="EMBL/GenBank/DDBJ databases">
        <title>Chromosome-level genome assembly of Eucalyptus globulus Labill. provides insights into its genome evolution.</title>
        <authorList>
            <person name="Li X."/>
        </authorList>
    </citation>
    <scope>NUCLEOTIDE SEQUENCE [LARGE SCALE GENOMIC DNA]</scope>
    <source>
        <strain evidence="14">CL2024</strain>
        <tissue evidence="14">Fresh tender leaves</tissue>
    </source>
</reference>
<dbReference type="InterPro" id="IPR009057">
    <property type="entry name" value="Homeodomain-like_sf"/>
</dbReference>
<dbReference type="GO" id="GO:0000981">
    <property type="term" value="F:DNA-binding transcription factor activity, RNA polymerase II-specific"/>
    <property type="evidence" value="ECO:0007669"/>
    <property type="project" value="UniProtKB-UniRule"/>
</dbReference>
<organism evidence="14 15">
    <name type="scientific">Eucalyptus globulus</name>
    <name type="common">Tasmanian blue gum</name>
    <dbReference type="NCBI Taxonomy" id="34317"/>
    <lineage>
        <taxon>Eukaryota</taxon>
        <taxon>Viridiplantae</taxon>
        <taxon>Streptophyta</taxon>
        <taxon>Embryophyta</taxon>
        <taxon>Tracheophyta</taxon>
        <taxon>Spermatophyta</taxon>
        <taxon>Magnoliopsida</taxon>
        <taxon>eudicotyledons</taxon>
        <taxon>Gunneridae</taxon>
        <taxon>Pentapetalae</taxon>
        <taxon>rosids</taxon>
        <taxon>malvids</taxon>
        <taxon>Myrtales</taxon>
        <taxon>Myrtaceae</taxon>
        <taxon>Myrtoideae</taxon>
        <taxon>Eucalypteae</taxon>
        <taxon>Eucalyptus</taxon>
    </lineage>
</organism>
<dbReference type="AlphaFoldDB" id="A0ABD3LTG5"/>
<evidence type="ECO:0000256" key="6">
    <source>
        <dbReference type="ARBA" id="ARBA00023242"/>
    </source>
</evidence>
<dbReference type="PANTHER" id="PTHR24326">
    <property type="entry name" value="HOMEOBOX-LEUCINE ZIPPER PROTEIN"/>
    <property type="match status" value="1"/>
</dbReference>
<dbReference type="PROSITE" id="PS00027">
    <property type="entry name" value="HOMEOBOX_1"/>
    <property type="match status" value="1"/>
</dbReference>
<dbReference type="Proteomes" id="UP001634007">
    <property type="component" value="Unassembled WGS sequence"/>
</dbReference>
<dbReference type="EMBL" id="JBJKBG010000002">
    <property type="protein sequence ID" value="KAL3751650.1"/>
    <property type="molecule type" value="Genomic_DNA"/>
</dbReference>
<keyword evidence="3 8" id="KW-0238">DNA-binding</keyword>
<dbReference type="InterPro" id="IPR001356">
    <property type="entry name" value="HD"/>
</dbReference>
<evidence type="ECO:0000256" key="4">
    <source>
        <dbReference type="ARBA" id="ARBA00023155"/>
    </source>
</evidence>
<dbReference type="InterPro" id="IPR017970">
    <property type="entry name" value="Homeobox_CS"/>
</dbReference>
<comment type="function">
    <text evidence="10">Transcription factor.</text>
</comment>
<dbReference type="InterPro" id="IPR003106">
    <property type="entry name" value="Leu_zip_homeo"/>
</dbReference>
<evidence type="ECO:0000256" key="2">
    <source>
        <dbReference type="ARBA" id="ARBA00023015"/>
    </source>
</evidence>
<dbReference type="Gene3D" id="1.10.10.60">
    <property type="entry name" value="Homeodomain-like"/>
    <property type="match status" value="1"/>
</dbReference>
<dbReference type="CDD" id="cd00086">
    <property type="entry name" value="homeodomain"/>
    <property type="match status" value="1"/>
</dbReference>
<dbReference type="InterPro" id="IPR000047">
    <property type="entry name" value="HTH_motif"/>
</dbReference>
<dbReference type="FunFam" id="1.10.10.60:FF:000144">
    <property type="entry name" value="homeobox-leucine zipper protein ATHB-6-like"/>
    <property type="match status" value="1"/>
</dbReference>
<comment type="subcellular location">
    <subcellularLocation>
        <location evidence="1 8 9">Nucleus</location>
    </subcellularLocation>
</comment>
<name>A0ABD3LTG5_EUCGL</name>
<dbReference type="InterPro" id="IPR045224">
    <property type="entry name" value="HDZip_class_I_plant"/>
</dbReference>
<evidence type="ECO:0000256" key="7">
    <source>
        <dbReference type="ARBA" id="ARBA00025748"/>
    </source>
</evidence>
<gene>
    <name evidence="14" type="ORF">ACJRO7_012474</name>
</gene>
<comment type="caution">
    <text evidence="14">The sequence shown here is derived from an EMBL/GenBank/DDBJ whole genome shotgun (WGS) entry which is preliminary data.</text>
</comment>
<evidence type="ECO:0000313" key="15">
    <source>
        <dbReference type="Proteomes" id="UP001634007"/>
    </source>
</evidence>
<evidence type="ECO:0000256" key="3">
    <source>
        <dbReference type="ARBA" id="ARBA00023125"/>
    </source>
</evidence>
<dbReference type="SUPFAM" id="SSF46689">
    <property type="entry name" value="Homeodomain-like"/>
    <property type="match status" value="1"/>
</dbReference>
<comment type="similarity">
    <text evidence="7 10">Belongs to the HD-ZIP homeobox family. Class I subfamily.</text>
</comment>
<dbReference type="GO" id="GO:0000976">
    <property type="term" value="F:transcription cis-regulatory region binding"/>
    <property type="evidence" value="ECO:0007669"/>
    <property type="project" value="UniProtKB-ARBA"/>
</dbReference>
<dbReference type="PANTHER" id="PTHR24326:SF610">
    <property type="entry name" value="HOMEOBOX-LEUCINE ZIPPER PROTEIN"/>
    <property type="match status" value="1"/>
</dbReference>
<dbReference type="PROSITE" id="PS50071">
    <property type="entry name" value="HOMEOBOX_2"/>
    <property type="match status" value="1"/>
</dbReference>
<keyword evidence="6 8" id="KW-0539">Nucleus</keyword>
<accession>A0ABD3LTG5</accession>
<dbReference type="Pfam" id="PF02183">
    <property type="entry name" value="HALZ"/>
    <property type="match status" value="1"/>
</dbReference>